<dbReference type="GO" id="GO:0016872">
    <property type="term" value="F:intramolecular lyase activity"/>
    <property type="evidence" value="ECO:0007669"/>
    <property type="project" value="InterPro"/>
</dbReference>
<proteinExistence type="inferred from homology"/>
<keyword evidence="4" id="KW-0413">Isomerase</keyword>
<dbReference type="AlphaFoldDB" id="A0A6A3BYR3"/>
<dbReference type="Pfam" id="PF02431">
    <property type="entry name" value="Chalcone"/>
    <property type="match status" value="2"/>
</dbReference>
<dbReference type="InterPro" id="IPR044191">
    <property type="entry name" value="CHI3-like"/>
</dbReference>
<evidence type="ECO:0000256" key="2">
    <source>
        <dbReference type="SAM" id="MobiDB-lite"/>
    </source>
</evidence>
<comment type="caution">
    <text evidence="4">The sequence shown here is derived from an EMBL/GenBank/DDBJ whole genome shotgun (WGS) entry which is preliminary data.</text>
</comment>
<dbReference type="Gene3D" id="3.50.70.10">
    <property type="match status" value="2"/>
</dbReference>
<dbReference type="PANTHER" id="PTHR47588:SF1">
    <property type="entry name" value="CHALCONE--FLAVANONE ISOMERASE 3-RELATED"/>
    <property type="match status" value="1"/>
</dbReference>
<evidence type="ECO:0000313" key="5">
    <source>
        <dbReference type="Proteomes" id="UP000436088"/>
    </source>
</evidence>
<evidence type="ECO:0000256" key="1">
    <source>
        <dbReference type="RuleBase" id="RU361158"/>
    </source>
</evidence>
<organism evidence="4 5">
    <name type="scientific">Hibiscus syriacus</name>
    <name type="common">Rose of Sharon</name>
    <dbReference type="NCBI Taxonomy" id="106335"/>
    <lineage>
        <taxon>Eukaryota</taxon>
        <taxon>Viridiplantae</taxon>
        <taxon>Streptophyta</taxon>
        <taxon>Embryophyta</taxon>
        <taxon>Tracheophyta</taxon>
        <taxon>Spermatophyta</taxon>
        <taxon>Magnoliopsida</taxon>
        <taxon>eudicotyledons</taxon>
        <taxon>Gunneridae</taxon>
        <taxon>Pentapetalae</taxon>
        <taxon>rosids</taxon>
        <taxon>malvids</taxon>
        <taxon>Malvales</taxon>
        <taxon>Malvaceae</taxon>
        <taxon>Malvoideae</taxon>
        <taxon>Hibiscus</taxon>
    </lineage>
</organism>
<keyword evidence="5" id="KW-1185">Reference proteome</keyword>
<accession>A0A6A3BYR3</accession>
<reference evidence="4" key="1">
    <citation type="submission" date="2019-09" db="EMBL/GenBank/DDBJ databases">
        <title>Draft genome information of white flower Hibiscus syriacus.</title>
        <authorList>
            <person name="Kim Y.-M."/>
        </authorList>
    </citation>
    <scope>NUCLEOTIDE SEQUENCE [LARGE SCALE GENOMIC DNA]</scope>
    <source>
        <strain evidence="4">YM2019G1</strain>
    </source>
</reference>
<feature type="domain" description="Chalcone isomerase" evidence="3">
    <location>
        <begin position="9"/>
        <end position="147"/>
    </location>
</feature>
<evidence type="ECO:0000313" key="4">
    <source>
        <dbReference type="EMBL" id="KAE8721826.1"/>
    </source>
</evidence>
<dbReference type="EMBL" id="VEPZ02000595">
    <property type="protein sequence ID" value="KAE8721826.1"/>
    <property type="molecule type" value="Genomic_DNA"/>
</dbReference>
<feature type="domain" description="Chalcone isomerase" evidence="3">
    <location>
        <begin position="532"/>
        <end position="671"/>
    </location>
</feature>
<sequence length="923" mass="105460">MATEMVMVDEILFPSQIITTKPLSLFGHGITDIEIHFLQIKCTAIGVYLEPEVVKHLQQWKGKSGNVLAEDDFFEALINAPVEKFLRVVMIKEIKGSQYGVQLESAVRDRLAADDKYEEDEEDALEKVVEFFQTKYFKKDSIITYHFLVNSATAKMKCNPQVYSSRRKIHKAHFMAPSSVHRVLMGSPLSSVPRSDSKTGSLLLSFLTGKMVSDPPKFILKWSVATPIHIFQVETQFRGPTERRLRQLGDSAGDRTKGLASPKGHQRGELGKKLHFDQLDRLKVSLETTHFAREPISTSQRRILDFRQRKFNFTTKGPLVVNKQFPNFRANFNFTAKDIGLKTTQVQLHDEGTAEPISTSQRRILDSRQRKFNFTTKGPLVVNKQFPNFRANFNFTAKDIGLQTTQVQLHDEGTTGCQQTTSQFQSQFQLHSEGYWTPDNASSTSRRRNSWLSTNNFSISEPISTSQRRILDSRQRKFNFTTKGPLVVNKQLLNFRANFNFTAKDIGLQTTQAQLHDEGTADIAMATEMVMVDEILFPSQITTTKPLSLFGHGITDIEIHFLQIKCTSIRVYVEPEVVKHLQQWKGKSGNVLAEDDFFEALINAPVEKFLRVVMIKEIKGSQYGVQLESAVRDRLAADDKYEEDEEDALEKVVEFFHTKYFKKDSIITYHFLVNSATAKIKCNPQVYSSRRKIHKSHFMAPSSVHRVLISSPLSSVPRSDSKTGSLLLSFLTGDLGPVRHLSISQEASSIGHVNVASMINANGDWDWDRIRATFPPSVFPYFSAGRSVMQTFRVGVNWIETNLRHPTYYPIDAENWEILFGLVIWNLWMRRNRMIFDRGFMVADSVLQQSKRLLRETVSALMTQETWTAPRLARVNRNIQWKPPSMDSKMVIDVNEIKRSFDYDSLCYSNQEKLEGSISIYTS</sequence>
<dbReference type="SUPFAM" id="SSF54626">
    <property type="entry name" value="Chalcone isomerase"/>
    <property type="match status" value="2"/>
</dbReference>
<protein>
    <recommendedName>
        <fullName evidence="1">Chalcone-flavonone isomerase family protein</fullName>
    </recommendedName>
</protein>
<feature type="region of interest" description="Disordered" evidence="2">
    <location>
        <begin position="249"/>
        <end position="268"/>
    </location>
</feature>
<comment type="similarity">
    <text evidence="1">Belongs to the chalcone isomerase family.</text>
</comment>
<dbReference type="InterPro" id="IPR016087">
    <property type="entry name" value="Chalcone_isomerase"/>
</dbReference>
<name>A0A6A3BYR3_HIBSY</name>
<gene>
    <name evidence="4" type="ORF">F3Y22_tig00015100pilonHSYRG00012</name>
</gene>
<dbReference type="PANTHER" id="PTHR47588">
    <property type="entry name" value="CHALCONE--FLAVONONE ISOMERASE 3-RELATED"/>
    <property type="match status" value="1"/>
</dbReference>
<dbReference type="InterPro" id="IPR016088">
    <property type="entry name" value="Chalcone_isomerase_3-sand"/>
</dbReference>
<dbReference type="InterPro" id="IPR036298">
    <property type="entry name" value="Chalcone_isomerase_sf"/>
</dbReference>
<evidence type="ECO:0000259" key="3">
    <source>
        <dbReference type="Pfam" id="PF02431"/>
    </source>
</evidence>
<dbReference type="Proteomes" id="UP000436088">
    <property type="component" value="Unassembled WGS sequence"/>
</dbReference>